<feature type="domain" description="Phospholipid/glycerol acyltransferase" evidence="1">
    <location>
        <begin position="73"/>
        <end position="209"/>
    </location>
</feature>
<keyword evidence="3" id="KW-1185">Reference proteome</keyword>
<dbReference type="Pfam" id="PF01553">
    <property type="entry name" value="Acyltransferase"/>
    <property type="match status" value="1"/>
</dbReference>
<proteinExistence type="predicted"/>
<organism evidence="2 3">
    <name type="scientific">Nocardia abscessus</name>
    <dbReference type="NCBI Taxonomy" id="120957"/>
    <lineage>
        <taxon>Bacteria</taxon>
        <taxon>Bacillati</taxon>
        <taxon>Actinomycetota</taxon>
        <taxon>Actinomycetes</taxon>
        <taxon>Mycobacteriales</taxon>
        <taxon>Nocardiaceae</taxon>
        <taxon>Nocardia</taxon>
    </lineage>
</organism>
<dbReference type="InterPro" id="IPR002123">
    <property type="entry name" value="Plipid/glycerol_acylTrfase"/>
</dbReference>
<reference evidence="2 3" key="1">
    <citation type="submission" date="2020-10" db="EMBL/GenBank/DDBJ databases">
        <title>Identification of Nocardia species via Next-generation sequencing and recognition of intraspecies genetic diversity.</title>
        <authorList>
            <person name="Li P."/>
            <person name="Li P."/>
            <person name="Lu B."/>
        </authorList>
    </citation>
    <scope>NUCLEOTIDE SEQUENCE [LARGE SCALE GENOMIC DNA]</scope>
    <source>
        <strain evidence="2 3">N-11</strain>
    </source>
</reference>
<comment type="caution">
    <text evidence="2">The sequence shown here is derived from an EMBL/GenBank/DDBJ whole genome shotgun (WGS) entry which is preliminary data.</text>
</comment>
<dbReference type="EMBL" id="JADLRE010000026">
    <property type="protein sequence ID" value="MBF6228811.1"/>
    <property type="molecule type" value="Genomic_DNA"/>
</dbReference>
<evidence type="ECO:0000313" key="2">
    <source>
        <dbReference type="EMBL" id="MBF6228811.1"/>
    </source>
</evidence>
<dbReference type="GO" id="GO:0016746">
    <property type="term" value="F:acyltransferase activity"/>
    <property type="evidence" value="ECO:0007669"/>
    <property type="project" value="UniProtKB-KW"/>
</dbReference>
<keyword evidence="2" id="KW-0012">Acyltransferase</keyword>
<accession>A0ABS0CER0</accession>
<dbReference type="SMART" id="SM00563">
    <property type="entry name" value="PlsC"/>
    <property type="match status" value="1"/>
</dbReference>
<gene>
    <name evidence="2" type="ORF">IU470_27400</name>
</gene>
<sequence>MLGRSAKARVSGAPAVTFDNRDAAYDFYREHRPDLLRAKLSCAVMSHRFRPRVTYADGARAELAQLIRADARLIISINHLTTQDPYLLAGLAWRSVFRPRIGRIRVLAKDELFNDPQHRTRIDAMGGIPVFRGKDHGIRAAHAAGMQLIDTCVYRLASGDDLAIFPEGTCNETDPTRVQPIGTGIGHILARARDAGIAPTLVCIGLSYGLDTADVKSASFYLDSPCTNLPNRPTEISRMASARMQQALDGALRSY</sequence>
<evidence type="ECO:0000259" key="1">
    <source>
        <dbReference type="SMART" id="SM00563"/>
    </source>
</evidence>
<protein>
    <submittedName>
        <fullName evidence="2">1-acyl-sn-glycerol-3-phosphate acyltransferase</fullName>
    </submittedName>
</protein>
<keyword evidence="2" id="KW-0808">Transferase</keyword>
<dbReference type="Proteomes" id="UP000807309">
    <property type="component" value="Unassembled WGS sequence"/>
</dbReference>
<name>A0ABS0CER0_9NOCA</name>
<dbReference type="SUPFAM" id="SSF69593">
    <property type="entry name" value="Glycerol-3-phosphate (1)-acyltransferase"/>
    <property type="match status" value="1"/>
</dbReference>
<evidence type="ECO:0000313" key="3">
    <source>
        <dbReference type="Proteomes" id="UP000807309"/>
    </source>
</evidence>